<sequence>MKNIEEFDVELMNHDELVLTVGGQCDCESGGASAAKAVKAFFNGLINALSKTPASSPYYFPGPKH</sequence>
<evidence type="ECO:0000313" key="2">
    <source>
        <dbReference type="Proteomes" id="UP000000493"/>
    </source>
</evidence>
<dbReference type="KEGG" id="rsi:Runsl_4038"/>
<keyword evidence="2" id="KW-1185">Reference proteome</keyword>
<dbReference type="AlphaFoldDB" id="A0A7U3ZNB9"/>
<gene>
    <name evidence="1" type="ordered locus">Runsl_4038</name>
</gene>
<protein>
    <submittedName>
        <fullName evidence="1">Uncharacterized protein</fullName>
    </submittedName>
</protein>
<accession>A0A7U3ZNB9</accession>
<dbReference type="RefSeq" id="WP_013929688.1">
    <property type="nucleotide sequence ID" value="NC_015703.1"/>
</dbReference>
<reference evidence="1 2" key="2">
    <citation type="journal article" date="2012" name="Stand. Genomic Sci.">
        <title>Complete genome sequence of the aquatic bacterium Runella slithyformis type strain (LSU 4(T)).</title>
        <authorList>
            <person name="Copeland A."/>
            <person name="Zhang X."/>
            <person name="Misra M."/>
            <person name="Lapidus A."/>
            <person name="Nolan M."/>
            <person name="Lucas S."/>
            <person name="Deshpande S."/>
            <person name="Cheng J.F."/>
            <person name="Tapia R."/>
            <person name="Goodwin L.A."/>
            <person name="Pitluck S."/>
            <person name="Liolios K."/>
            <person name="Pagani I."/>
            <person name="Ivanova N."/>
            <person name="Mikhailova N."/>
            <person name="Pati A."/>
            <person name="Chen A."/>
            <person name="Palaniappan K."/>
            <person name="Land M."/>
            <person name="Hauser L."/>
            <person name="Pan C."/>
            <person name="Jeffries C.D."/>
            <person name="Detter J.C."/>
            <person name="Brambilla E.M."/>
            <person name="Rohde M."/>
            <person name="Djao O.D."/>
            <person name="Goker M."/>
            <person name="Sikorski J."/>
            <person name="Tindall B.J."/>
            <person name="Woyke T."/>
            <person name="Bristow J."/>
            <person name="Eisen J.A."/>
            <person name="Markowitz V."/>
            <person name="Hugenholtz P."/>
            <person name="Kyrpides N.C."/>
            <person name="Klenk H.P."/>
            <person name="Mavromatis K."/>
        </authorList>
    </citation>
    <scope>NUCLEOTIDE SEQUENCE [LARGE SCALE GENOMIC DNA]</scope>
    <source>
        <strain evidence="2">ATCC 29530 / DSM 19594 / LMG 11500 / NCIMB 11436 / LSU 4</strain>
    </source>
</reference>
<name>A0A7U3ZNB9_RUNSL</name>
<proteinExistence type="predicted"/>
<dbReference type="Proteomes" id="UP000000493">
    <property type="component" value="Chromosome"/>
</dbReference>
<dbReference type="EMBL" id="CP002859">
    <property type="protein sequence ID" value="AEI50390.1"/>
    <property type="molecule type" value="Genomic_DNA"/>
</dbReference>
<evidence type="ECO:0000313" key="1">
    <source>
        <dbReference type="EMBL" id="AEI50390.1"/>
    </source>
</evidence>
<organism evidence="1 2">
    <name type="scientific">Runella slithyformis (strain ATCC 29530 / DSM 19594 / LMG 11500 / NCIMB 11436 / LSU 4)</name>
    <dbReference type="NCBI Taxonomy" id="761193"/>
    <lineage>
        <taxon>Bacteria</taxon>
        <taxon>Pseudomonadati</taxon>
        <taxon>Bacteroidota</taxon>
        <taxon>Cytophagia</taxon>
        <taxon>Cytophagales</taxon>
        <taxon>Spirosomataceae</taxon>
        <taxon>Runella</taxon>
    </lineage>
</organism>
<reference evidence="2" key="1">
    <citation type="submission" date="2011-06" db="EMBL/GenBank/DDBJ databases">
        <title>The complete genome of chromosome of Runella slithyformis DSM 19594.</title>
        <authorList>
            <consortium name="US DOE Joint Genome Institute (JGI-PGF)"/>
            <person name="Lucas S."/>
            <person name="Han J."/>
            <person name="Lapidus A."/>
            <person name="Bruce D."/>
            <person name="Goodwin L."/>
            <person name="Pitluck S."/>
            <person name="Peters L."/>
            <person name="Kyrpides N."/>
            <person name="Mavromatis K."/>
            <person name="Ivanova N."/>
            <person name="Ovchinnikova G."/>
            <person name="Zhang X."/>
            <person name="Misra M."/>
            <person name="Detter J.C."/>
            <person name="Tapia R."/>
            <person name="Han C."/>
            <person name="Land M."/>
            <person name="Hauser L."/>
            <person name="Markowitz V."/>
            <person name="Cheng J.-F."/>
            <person name="Hugenholtz P."/>
            <person name="Woyke T."/>
            <person name="Wu D."/>
            <person name="Tindall B."/>
            <person name="Faehrich R."/>
            <person name="Brambilla E."/>
            <person name="Klenk H.-P."/>
            <person name="Eisen J.A."/>
        </authorList>
    </citation>
    <scope>NUCLEOTIDE SEQUENCE [LARGE SCALE GENOMIC DNA]</scope>
    <source>
        <strain evidence="2">ATCC 29530 / DSM 19594 / LMG 11500 / NCIMB 11436 / LSU 4</strain>
    </source>
</reference>